<dbReference type="EMBL" id="ML741801">
    <property type="protein sequence ID" value="KAE8326194.1"/>
    <property type="molecule type" value="Genomic_DNA"/>
</dbReference>
<feature type="region of interest" description="Disordered" evidence="1">
    <location>
        <begin position="1"/>
        <end position="20"/>
    </location>
</feature>
<name>A0A5N6WZ23_9EURO</name>
<evidence type="ECO:0000313" key="2">
    <source>
        <dbReference type="EMBL" id="KAE8326194.1"/>
    </source>
</evidence>
<feature type="compositionally biased region" description="Basic and acidic residues" evidence="1">
    <location>
        <begin position="165"/>
        <end position="177"/>
    </location>
</feature>
<feature type="region of interest" description="Disordered" evidence="1">
    <location>
        <begin position="40"/>
        <end position="177"/>
    </location>
</feature>
<feature type="compositionally biased region" description="Basic and acidic residues" evidence="1">
    <location>
        <begin position="40"/>
        <end position="68"/>
    </location>
</feature>
<feature type="compositionally biased region" description="Polar residues" evidence="1">
    <location>
        <begin position="11"/>
        <end position="20"/>
    </location>
</feature>
<evidence type="ECO:0000313" key="3">
    <source>
        <dbReference type="Proteomes" id="UP000325945"/>
    </source>
</evidence>
<reference evidence="3" key="1">
    <citation type="submission" date="2019-04" db="EMBL/GenBank/DDBJ databases">
        <title>Friends and foes A comparative genomics studyof 23 Aspergillus species from section Flavi.</title>
        <authorList>
            <consortium name="DOE Joint Genome Institute"/>
            <person name="Kjaerbolling I."/>
            <person name="Vesth T."/>
            <person name="Frisvad J.C."/>
            <person name="Nybo J.L."/>
            <person name="Theobald S."/>
            <person name="Kildgaard S."/>
            <person name="Isbrandt T."/>
            <person name="Kuo A."/>
            <person name="Sato A."/>
            <person name="Lyhne E.K."/>
            <person name="Kogle M.E."/>
            <person name="Wiebenga A."/>
            <person name="Kun R.S."/>
            <person name="Lubbers R.J."/>
            <person name="Makela M.R."/>
            <person name="Barry K."/>
            <person name="Chovatia M."/>
            <person name="Clum A."/>
            <person name="Daum C."/>
            <person name="Haridas S."/>
            <person name="He G."/>
            <person name="LaButti K."/>
            <person name="Lipzen A."/>
            <person name="Mondo S."/>
            <person name="Riley R."/>
            <person name="Salamov A."/>
            <person name="Simmons B.A."/>
            <person name="Magnuson J.K."/>
            <person name="Henrissat B."/>
            <person name="Mortensen U.H."/>
            <person name="Larsen T.O."/>
            <person name="Devries R.P."/>
            <person name="Grigoriev I.V."/>
            <person name="Machida M."/>
            <person name="Baker S.E."/>
            <person name="Andersen M.R."/>
        </authorList>
    </citation>
    <scope>NUCLEOTIDE SEQUENCE [LARGE SCALE GENOMIC DNA]</scope>
    <source>
        <strain evidence="3">CBS 130017</strain>
    </source>
</reference>
<evidence type="ECO:0000256" key="1">
    <source>
        <dbReference type="SAM" id="MobiDB-lite"/>
    </source>
</evidence>
<accession>A0A5N6WZ23</accession>
<dbReference type="Proteomes" id="UP000325945">
    <property type="component" value="Unassembled WGS sequence"/>
</dbReference>
<gene>
    <name evidence="2" type="ORF">BDV39DRAFT_206089</name>
</gene>
<sequence length="177" mass="19433">MAGELSDCNGDGNSLSVPEDAQSTYIRKLEERLISLEQKVHNIESTNQEHSHYLEGNERSHNDDKAVQEGKGSNQQSHPPFPPTVLEARMANQYPSQSSFAPPQAQAGYNLAAAGPPPVTSLYAQQPQQPHYVLQGPSMQNTYGQLPMATGYHQPQALTPVPQVQRHERGSDSESDM</sequence>
<dbReference type="AlphaFoldDB" id="A0A5N6WZ23"/>
<organism evidence="2 3">
    <name type="scientific">Aspergillus sergii</name>
    <dbReference type="NCBI Taxonomy" id="1034303"/>
    <lineage>
        <taxon>Eukaryota</taxon>
        <taxon>Fungi</taxon>
        <taxon>Dikarya</taxon>
        <taxon>Ascomycota</taxon>
        <taxon>Pezizomycotina</taxon>
        <taxon>Eurotiomycetes</taxon>
        <taxon>Eurotiomycetidae</taxon>
        <taxon>Eurotiales</taxon>
        <taxon>Aspergillaceae</taxon>
        <taxon>Aspergillus</taxon>
        <taxon>Aspergillus subgen. Circumdati</taxon>
    </lineage>
</organism>
<protein>
    <submittedName>
        <fullName evidence="2">Uncharacterized protein</fullName>
    </submittedName>
</protein>
<proteinExistence type="predicted"/>
<keyword evidence="3" id="KW-1185">Reference proteome</keyword>